<feature type="transmembrane region" description="Helical" evidence="11">
    <location>
        <begin position="207"/>
        <end position="228"/>
    </location>
</feature>
<protein>
    <recommendedName>
        <fullName evidence="11 12">ATP synthase subunit a</fullName>
    </recommendedName>
    <alternativeName>
        <fullName evidence="11">ATP synthase F0 sector subunit a</fullName>
    </alternativeName>
    <alternativeName>
        <fullName evidence="11">F-ATPase subunit 6</fullName>
    </alternativeName>
</protein>
<dbReference type="CDD" id="cd00310">
    <property type="entry name" value="ATP-synt_Fo_a_6"/>
    <property type="match status" value="1"/>
</dbReference>
<dbReference type="InterPro" id="IPR035908">
    <property type="entry name" value="F0_ATP_A_sf"/>
</dbReference>
<comment type="subcellular location">
    <subcellularLocation>
        <location evidence="11 12">Cell membrane</location>
        <topology evidence="11 12">Multi-pass membrane protein</topology>
    </subcellularLocation>
    <subcellularLocation>
        <location evidence="1">Membrane</location>
        <topology evidence="1">Multi-pass membrane protein</topology>
    </subcellularLocation>
</comment>
<keyword evidence="3 11" id="KW-0813">Transport</keyword>
<dbReference type="Proteomes" id="UP000505306">
    <property type="component" value="Chromosome"/>
</dbReference>
<evidence type="ECO:0000256" key="4">
    <source>
        <dbReference type="ARBA" id="ARBA00022547"/>
    </source>
</evidence>
<dbReference type="InterPro" id="IPR000568">
    <property type="entry name" value="ATP_synth_F0_asu"/>
</dbReference>
<evidence type="ECO:0000256" key="6">
    <source>
        <dbReference type="ARBA" id="ARBA00022781"/>
    </source>
</evidence>
<keyword evidence="7 11" id="KW-1133">Transmembrane helix</keyword>
<dbReference type="RefSeq" id="WP_164679955.1">
    <property type="nucleotide sequence ID" value="NZ_CP049057.1"/>
</dbReference>
<evidence type="ECO:0000256" key="7">
    <source>
        <dbReference type="ARBA" id="ARBA00022989"/>
    </source>
</evidence>
<dbReference type="SUPFAM" id="SSF81336">
    <property type="entry name" value="F1F0 ATP synthase subunit A"/>
    <property type="match status" value="1"/>
</dbReference>
<dbReference type="AlphaFoldDB" id="A0A6G6GNF4"/>
<feature type="transmembrane region" description="Helical" evidence="11">
    <location>
        <begin position="145"/>
        <end position="163"/>
    </location>
</feature>
<dbReference type="Pfam" id="PF00119">
    <property type="entry name" value="ATP-synt_A"/>
    <property type="match status" value="1"/>
</dbReference>
<dbReference type="GO" id="GO:0045259">
    <property type="term" value="C:proton-transporting ATP synthase complex"/>
    <property type="evidence" value="ECO:0007669"/>
    <property type="project" value="UniProtKB-KW"/>
</dbReference>
<evidence type="ECO:0000256" key="11">
    <source>
        <dbReference type="HAMAP-Rule" id="MF_01393"/>
    </source>
</evidence>
<evidence type="ECO:0000256" key="1">
    <source>
        <dbReference type="ARBA" id="ARBA00004141"/>
    </source>
</evidence>
<dbReference type="PROSITE" id="PS51257">
    <property type="entry name" value="PROKAR_LIPOPROTEIN"/>
    <property type="match status" value="1"/>
</dbReference>
<keyword evidence="13" id="KW-0732">Signal</keyword>
<feature type="transmembrane region" description="Helical" evidence="11">
    <location>
        <begin position="299"/>
        <end position="320"/>
    </location>
</feature>
<keyword evidence="11" id="KW-1003">Cell membrane</keyword>
<feature type="transmembrane region" description="Helical" evidence="11">
    <location>
        <begin position="234"/>
        <end position="253"/>
    </location>
</feature>
<evidence type="ECO:0000256" key="10">
    <source>
        <dbReference type="ARBA" id="ARBA00023310"/>
    </source>
</evidence>
<comment type="similarity">
    <text evidence="2 11 12">Belongs to the ATPase A chain family.</text>
</comment>
<dbReference type="InterPro" id="IPR045083">
    <property type="entry name" value="ATP_synth_F0_asu_bact/mt"/>
</dbReference>
<gene>
    <name evidence="11 14" type="primary">atpB</name>
    <name evidence="14" type="ORF">G5B37_10320</name>
</gene>
<dbReference type="GO" id="GO:0005886">
    <property type="term" value="C:plasma membrane"/>
    <property type="evidence" value="ECO:0007669"/>
    <property type="project" value="UniProtKB-SubCell"/>
</dbReference>
<dbReference type="NCBIfam" id="TIGR01131">
    <property type="entry name" value="ATP_synt_6_or_A"/>
    <property type="match status" value="1"/>
</dbReference>
<keyword evidence="15" id="KW-1185">Reference proteome</keyword>
<keyword evidence="9 11" id="KW-0472">Membrane</keyword>
<keyword evidence="8 11" id="KW-0406">Ion transport</keyword>
<keyword evidence="6 11" id="KW-0375">Hydrogen ion transport</keyword>
<comment type="function">
    <text evidence="11 12">Key component of the proton channel; it plays a direct role in the translocation of protons across the membrane.</text>
</comment>
<organism evidence="14 15">
    <name type="scientific">Rasiella rasia</name>
    <dbReference type="NCBI Taxonomy" id="2744027"/>
    <lineage>
        <taxon>Bacteria</taxon>
        <taxon>Pseudomonadati</taxon>
        <taxon>Bacteroidota</taxon>
        <taxon>Flavobacteriia</taxon>
        <taxon>Flavobacteriales</taxon>
        <taxon>Flavobacteriaceae</taxon>
        <taxon>Rasiella</taxon>
    </lineage>
</organism>
<sequence length="379" mass="42632">MQRKTLGKLLLLLAITLGTFSCTDKMENTEEAKAERKREVSEYVKHHNLDTHDFTLYSYTGDDGKDHSIGFSLPVILWSDGLHVFASGAFHHGEEVVESNGKYFALDTHTYKIYETDASGAINYEADGHHVSNAKPLDFSITKSVFMIMIVSLIMFFLFRGLAKSYVKNGSIASGPGRFFEPIVLYIRDDIAIPNIGEKSYRKYMPFLLTVFFFIWFLNLFGLTPLGVNVTGNIAITTALAIVTFLLTNFTGTKDYWKHIFDPLGDSMPWIAKIPLYIILIPIEVLGIFIKPFSLLIRLYANMQAGHIVLGSLLGLIYIFNNWYGGTLSFGLSFAISLIELLVAALQAYIFTMLSALYFGFASETHEHAEEHEGEIQHL</sequence>
<dbReference type="HAMAP" id="MF_01393">
    <property type="entry name" value="ATP_synth_a_bact"/>
    <property type="match status" value="1"/>
</dbReference>
<evidence type="ECO:0000256" key="12">
    <source>
        <dbReference type="RuleBase" id="RU000483"/>
    </source>
</evidence>
<keyword evidence="5 11" id="KW-0812">Transmembrane</keyword>
<accession>A0A6G6GNF4</accession>
<feature type="transmembrane region" description="Helical" evidence="11">
    <location>
        <begin position="332"/>
        <end position="359"/>
    </location>
</feature>
<dbReference type="EMBL" id="CP049057">
    <property type="protein sequence ID" value="QIE59943.1"/>
    <property type="molecule type" value="Genomic_DNA"/>
</dbReference>
<evidence type="ECO:0000256" key="9">
    <source>
        <dbReference type="ARBA" id="ARBA00023136"/>
    </source>
</evidence>
<dbReference type="PANTHER" id="PTHR11410:SF0">
    <property type="entry name" value="ATP SYNTHASE SUBUNIT A"/>
    <property type="match status" value="1"/>
</dbReference>
<evidence type="ECO:0000256" key="3">
    <source>
        <dbReference type="ARBA" id="ARBA00022448"/>
    </source>
</evidence>
<proteinExistence type="inferred from homology"/>
<dbReference type="GO" id="GO:0046933">
    <property type="term" value="F:proton-transporting ATP synthase activity, rotational mechanism"/>
    <property type="evidence" value="ECO:0007669"/>
    <property type="project" value="UniProtKB-UniRule"/>
</dbReference>
<evidence type="ECO:0000256" key="5">
    <source>
        <dbReference type="ARBA" id="ARBA00022692"/>
    </source>
</evidence>
<reference evidence="14 15" key="1">
    <citation type="submission" date="2020-02" db="EMBL/GenBank/DDBJ databases">
        <title>Complete genome sequence of Flavobacteriaceae bacterium.</title>
        <authorList>
            <person name="Kim S.-J."/>
            <person name="Kim Y.-S."/>
            <person name="Kim K.-H."/>
        </authorList>
    </citation>
    <scope>NUCLEOTIDE SEQUENCE [LARGE SCALE GENOMIC DNA]</scope>
    <source>
        <strain evidence="14 15">RR4-40</strain>
    </source>
</reference>
<dbReference type="KEGG" id="mgel:G5B37_10320"/>
<evidence type="ECO:0000256" key="2">
    <source>
        <dbReference type="ARBA" id="ARBA00006810"/>
    </source>
</evidence>
<feature type="transmembrane region" description="Helical" evidence="11">
    <location>
        <begin position="274"/>
        <end position="293"/>
    </location>
</feature>
<keyword evidence="10 11" id="KW-0066">ATP synthesis</keyword>
<feature type="signal peptide" evidence="13">
    <location>
        <begin position="1"/>
        <end position="21"/>
    </location>
</feature>
<name>A0A6G6GNF4_9FLAO</name>
<evidence type="ECO:0000313" key="15">
    <source>
        <dbReference type="Proteomes" id="UP000505306"/>
    </source>
</evidence>
<dbReference type="PANTHER" id="PTHR11410">
    <property type="entry name" value="ATP SYNTHASE SUBUNIT A"/>
    <property type="match status" value="1"/>
</dbReference>
<dbReference type="Gene3D" id="1.20.120.220">
    <property type="entry name" value="ATP synthase, F0 complex, subunit A"/>
    <property type="match status" value="1"/>
</dbReference>
<evidence type="ECO:0000313" key="14">
    <source>
        <dbReference type="EMBL" id="QIE59943.1"/>
    </source>
</evidence>
<evidence type="ECO:0000256" key="13">
    <source>
        <dbReference type="SAM" id="SignalP"/>
    </source>
</evidence>
<dbReference type="PRINTS" id="PR00123">
    <property type="entry name" value="ATPASEA"/>
</dbReference>
<feature type="chain" id="PRO_5026048013" description="ATP synthase subunit a" evidence="13">
    <location>
        <begin position="22"/>
        <end position="379"/>
    </location>
</feature>
<keyword evidence="4 11" id="KW-0138">CF(0)</keyword>
<evidence type="ECO:0000256" key="8">
    <source>
        <dbReference type="ARBA" id="ARBA00023065"/>
    </source>
</evidence>